<name>A0A2S2KTL0_9ARCH</name>
<dbReference type="GeneID" id="76208398"/>
<dbReference type="RefSeq" id="WP_109877426.1">
    <property type="nucleotide sequence ID" value="NZ_AP026695.1"/>
</dbReference>
<sequence length="221" mass="25577">MEITQNECFIELSSFDDLARYVCAFQEYPRRVYSQEFKGSRIISSSLTLANTLLIFYAPLPKFGRYVSYRVNGDKEICDVVESTKNISNYAPIVHMESEISPLPAESKKISDVFHPIQVRDLGSLARLTYNPEFPDESNLTLYALQHKESWVIGYITSLEMDEVYYNFNYVKLYSEPSKHFIKYQGNLGKEPEFSNSIEHGFSYLPIIKIKKNPHIFGFST</sequence>
<accession>A0A2S2KTL0</accession>
<comment type="caution">
    <text evidence="1">The sequence shown here is derived from an EMBL/GenBank/DDBJ whole genome shotgun (WGS) entry which is preliminary data.</text>
</comment>
<protein>
    <submittedName>
        <fullName evidence="1">Uncharacterized protein</fullName>
    </submittedName>
</protein>
<evidence type="ECO:0000313" key="2">
    <source>
        <dbReference type="Proteomes" id="UP000245829"/>
    </source>
</evidence>
<gene>
    <name evidence="1" type="ORF">NZNM25_15890</name>
</gene>
<dbReference type="Proteomes" id="UP000245829">
    <property type="component" value="Unassembled WGS sequence"/>
</dbReference>
<keyword evidence="2" id="KW-1185">Reference proteome</keyword>
<proteinExistence type="predicted"/>
<reference evidence="1 2" key="1">
    <citation type="submission" date="2018-05" db="EMBL/GenBank/DDBJ databases">
        <title>genome sequencing of Nitrosopumilus sp. NM25.</title>
        <authorList>
            <person name="Mori K."/>
            <person name="Nakagawa T."/>
        </authorList>
    </citation>
    <scope>NUCLEOTIDE SEQUENCE [LARGE SCALE GENOMIC DNA]</scope>
    <source>
        <strain evidence="1 2">NM25</strain>
    </source>
</reference>
<dbReference type="OrthoDB" id="1486at2157"/>
<dbReference type="EMBL" id="BGKI01000010">
    <property type="protein sequence ID" value="GBH34798.1"/>
    <property type="molecule type" value="Genomic_DNA"/>
</dbReference>
<dbReference type="AlphaFoldDB" id="A0A2S2KTL0"/>
<evidence type="ECO:0000313" key="1">
    <source>
        <dbReference type="EMBL" id="GBH34798.1"/>
    </source>
</evidence>
<organism evidence="1 2">
    <name type="scientific">Nitrosopumilus zosterae</name>
    <dbReference type="NCBI Taxonomy" id="718286"/>
    <lineage>
        <taxon>Archaea</taxon>
        <taxon>Nitrososphaerota</taxon>
        <taxon>Nitrososphaeria</taxon>
        <taxon>Nitrosopumilales</taxon>
        <taxon>Nitrosopumilaceae</taxon>
        <taxon>Nitrosopumilus</taxon>
    </lineage>
</organism>